<protein>
    <submittedName>
        <fullName evidence="1">Uncharacterized protein</fullName>
    </submittedName>
</protein>
<evidence type="ECO:0000313" key="1">
    <source>
        <dbReference type="EMBL" id="KKL75237.1"/>
    </source>
</evidence>
<reference evidence="1" key="1">
    <citation type="journal article" date="2015" name="Nature">
        <title>Complex archaea that bridge the gap between prokaryotes and eukaryotes.</title>
        <authorList>
            <person name="Spang A."/>
            <person name="Saw J.H."/>
            <person name="Jorgensen S.L."/>
            <person name="Zaremba-Niedzwiedzka K."/>
            <person name="Martijn J."/>
            <person name="Lind A.E."/>
            <person name="van Eijk R."/>
            <person name="Schleper C."/>
            <person name="Guy L."/>
            <person name="Ettema T.J."/>
        </authorList>
    </citation>
    <scope>NUCLEOTIDE SEQUENCE</scope>
</reference>
<proteinExistence type="predicted"/>
<dbReference type="EMBL" id="LAZR01024407">
    <property type="protein sequence ID" value="KKL75237.1"/>
    <property type="molecule type" value="Genomic_DNA"/>
</dbReference>
<feature type="non-terminal residue" evidence="1">
    <location>
        <position position="1"/>
    </location>
</feature>
<sequence length="100" mass="11772">YVIDLFVSLDPAEIEEVHLFVRTDTTRSFQEFTLRGQYGRDRYILTEEQLGDSLVAYFFLLSRRDYGLVGYPRDQGAGIQPFQVQVVEPTLEFFQGRRRE</sequence>
<comment type="caution">
    <text evidence="1">The sequence shown here is derived from an EMBL/GenBank/DDBJ whole genome shotgun (WGS) entry which is preliminary data.</text>
</comment>
<accession>A0A0F9HJB3</accession>
<organism evidence="1">
    <name type="scientific">marine sediment metagenome</name>
    <dbReference type="NCBI Taxonomy" id="412755"/>
    <lineage>
        <taxon>unclassified sequences</taxon>
        <taxon>metagenomes</taxon>
        <taxon>ecological metagenomes</taxon>
    </lineage>
</organism>
<dbReference type="AlphaFoldDB" id="A0A0F9HJB3"/>
<name>A0A0F9HJB3_9ZZZZ</name>
<gene>
    <name evidence="1" type="ORF">LCGC14_2056950</name>
</gene>